<dbReference type="Proteomes" id="UP001178461">
    <property type="component" value="Chromosome 5"/>
</dbReference>
<dbReference type="EMBL" id="OX395130">
    <property type="protein sequence ID" value="CAI5775137.1"/>
    <property type="molecule type" value="Genomic_DNA"/>
</dbReference>
<organism evidence="2 3">
    <name type="scientific">Podarcis lilfordi</name>
    <name type="common">Lilford's wall lizard</name>
    <dbReference type="NCBI Taxonomy" id="74358"/>
    <lineage>
        <taxon>Eukaryota</taxon>
        <taxon>Metazoa</taxon>
        <taxon>Chordata</taxon>
        <taxon>Craniata</taxon>
        <taxon>Vertebrata</taxon>
        <taxon>Euteleostomi</taxon>
        <taxon>Lepidosauria</taxon>
        <taxon>Squamata</taxon>
        <taxon>Bifurcata</taxon>
        <taxon>Unidentata</taxon>
        <taxon>Episquamata</taxon>
        <taxon>Laterata</taxon>
        <taxon>Lacertibaenia</taxon>
        <taxon>Lacertidae</taxon>
        <taxon>Podarcis</taxon>
    </lineage>
</organism>
<feature type="region of interest" description="Disordered" evidence="1">
    <location>
        <begin position="183"/>
        <end position="215"/>
    </location>
</feature>
<evidence type="ECO:0000313" key="2">
    <source>
        <dbReference type="EMBL" id="CAI5775137.1"/>
    </source>
</evidence>
<name>A0AA35KCW7_9SAUR</name>
<keyword evidence="3" id="KW-1185">Reference proteome</keyword>
<proteinExistence type="predicted"/>
<protein>
    <submittedName>
        <fullName evidence="2">Uncharacterized protein</fullName>
    </submittedName>
</protein>
<accession>A0AA35KCW7</accession>
<sequence>MALYYPTMMQTLPYNYLPLGPSRPSDTAHAPMIPPVQMHNFYNRPLAVIMDNNNGYNVNPANQVEYHHIHGANPYFYPYPFWYYPQVSPLPLYNPYANYPPYAAYQRPGWDVWPEGFTLRGELHWGKLERIVGPRRDLPEFVKDDLRRVYGTYPRTDVTITYHSGEFIVKGDPRVGEQEYRVEKRIIRNEPTPTASEAEDSSEDRNRKKKKKSKR</sequence>
<reference evidence="2" key="1">
    <citation type="submission" date="2022-12" db="EMBL/GenBank/DDBJ databases">
        <authorList>
            <person name="Alioto T."/>
            <person name="Alioto T."/>
            <person name="Gomez Garrido J."/>
        </authorList>
    </citation>
    <scope>NUCLEOTIDE SEQUENCE</scope>
</reference>
<evidence type="ECO:0000256" key="1">
    <source>
        <dbReference type="SAM" id="MobiDB-lite"/>
    </source>
</evidence>
<evidence type="ECO:0000313" key="3">
    <source>
        <dbReference type="Proteomes" id="UP001178461"/>
    </source>
</evidence>
<dbReference type="AlphaFoldDB" id="A0AA35KCW7"/>
<gene>
    <name evidence="2" type="ORF">PODLI_1B008849</name>
</gene>